<feature type="compositionally biased region" description="Polar residues" evidence="1">
    <location>
        <begin position="122"/>
        <end position="150"/>
    </location>
</feature>
<dbReference type="GO" id="GO:0003824">
    <property type="term" value="F:catalytic activity"/>
    <property type="evidence" value="ECO:0007669"/>
    <property type="project" value="InterPro"/>
</dbReference>
<dbReference type="InterPro" id="IPR005135">
    <property type="entry name" value="Endo/exonuclease/phosphatase"/>
</dbReference>
<feature type="domain" description="Endonuclease/exonuclease/phosphatase" evidence="2">
    <location>
        <begin position="867"/>
        <end position="1098"/>
    </location>
</feature>
<feature type="region of interest" description="Disordered" evidence="1">
    <location>
        <begin position="234"/>
        <end position="254"/>
    </location>
</feature>
<dbReference type="EMBL" id="CAGKOT010000003">
    <property type="protein sequence ID" value="CAB5324371.1"/>
    <property type="molecule type" value="Genomic_DNA"/>
</dbReference>
<proteinExistence type="predicted"/>
<feature type="compositionally biased region" description="Low complexity" evidence="1">
    <location>
        <begin position="811"/>
        <end position="820"/>
    </location>
</feature>
<dbReference type="OrthoDB" id="2412271at2759"/>
<dbReference type="CDD" id="cd09076">
    <property type="entry name" value="L1-EN"/>
    <property type="match status" value="1"/>
</dbReference>
<feature type="compositionally biased region" description="Polar residues" evidence="1">
    <location>
        <begin position="785"/>
        <end position="801"/>
    </location>
</feature>
<organism evidence="3 4">
    <name type="scientific">Rhizophagus irregularis</name>
    <dbReference type="NCBI Taxonomy" id="588596"/>
    <lineage>
        <taxon>Eukaryota</taxon>
        <taxon>Fungi</taxon>
        <taxon>Fungi incertae sedis</taxon>
        <taxon>Mucoromycota</taxon>
        <taxon>Glomeromycotina</taxon>
        <taxon>Glomeromycetes</taxon>
        <taxon>Glomerales</taxon>
        <taxon>Glomeraceae</taxon>
        <taxon>Rhizophagus</taxon>
    </lineage>
</organism>
<name>A0A915YRV5_9GLOM</name>
<sequence>MNHSKFSFIFKGSSIIDKIFSDEDKYKALAELAGPLILHDEYLLAQRLGNIKVALAFWIRRIQTSLTNDDQEALYTRLLSKQQDLLIRNQDSILYNDNFNINLPPDCTHNLASDKAATTCTSDGSMDTQSCTTSLVKPPQSRENSNYAIPTNNKKRKTKTKGSHFSATSDVNKVQQLHKDIVQNDFCRENQIETETESIKNFEHIDNNTPMEDVLLLPALDSNPQQSEILVDFSPDRNDNTSLPIQPSTTMNTSHESDTIWRELWLLNQDVIMNDADDDSDKNITNNNVKGTVMDQDSSRSISSLQEFESAIKAAPNTTDTNTDDAMDHKWYPPSKIKKPSKILSDIKKHSPRNNVSIHAYTEEKVAMYDAFIPINDIDHYNTVEDKISFIELNVRNISDYAGIEYNAKDKQIIIKNYVLGGMRRMVRIFNHYFKTSNFKMTEKKYYTLHGQRISSREFKILEVPNNTDKNAIESSIRSLLHGCPFFITDKSYKYRSETTMTVYFTVKDEYARQLLKNVWSIDIENYIYRLGPAHFKTSDFDDRKKHRGEFIGFSDEHTAAKAMEMTSPFNPKSAFKQSPDKIIVEFQNEADLFNACEKRYHFNDFSVKSYPIGYNWPQRDQAISKLKKAQNVNIHHQTCNQSTSDVANVHNTNTTRCSSDNDKMNNVAKKQHKSIEYKGNNSQRKIYRRDTGANKSRRNQKEFSHLPSCASSSNSIPLGVNSRRRLNNNKNNLTSTSKTPVDTSSTHSNTPININRQGDWDEERGGDNSRVPFIPSLNKHGLTYDNTTDSTQIQNAQNYNGAIGSDDPNNNDFTNSHFTNNNNNLNYNANENLMRDINDFLTKERCRFQENDRQQSQLIFPSLSFATHNINGIKTNVDKFHLLLQDLPDYDIIGINETNLDKRDAIFLNNKLPNGRLIHSKGNSDKISGKGVAIYMKHKWEKHIGSIDSPTDNILSVTLVFKQCRINITQIYMPPNDATARSEVNKYLKTLVDVYQNTNDNTSYLIIAGDFNAIADKYMDKLHVTKNWSANNKILDFLNNNGFIDTFREANPDLRKFTWSNSVNATRIDYIWLSPNWCNELLHSTIIDAQMCTSSDHNIVTCIVNTSDIIRNHKRSTCVRKNNERIIFDYADMNKEKWDKYKLNTHDCFKDPKLWKILDQPQHDIQDLDRIWSIIKGHMLKCATSSIPNKKIRMGANMKKKKADLLIPKHLYVQLRRLRLMYSTCKRLMAMHNVKLHAPDTVWDAAWANHVKDAWTITMNIIKQHRTSAQNKLIEDFINKRASMIQNNQTKMLNSLLNRHKDKIVVDRLIQDNTTDNSIKLITEPEEILEKCIEHYPDLQKKRLHKFDTISEEWSDIYELIGSINDDIYKDIMEQPTVDEWFATLKECNDSSAPGLSNIGGMDNITNFSNPETKRMEISAQ</sequence>
<feature type="compositionally biased region" description="Basic residues" evidence="1">
    <location>
        <begin position="153"/>
        <end position="162"/>
    </location>
</feature>
<reference evidence="3" key="1">
    <citation type="submission" date="2020-05" db="EMBL/GenBank/DDBJ databases">
        <authorList>
            <person name="Rincon C."/>
            <person name="Sanders R I."/>
            <person name="Robbins C."/>
            <person name="Chaturvedi A."/>
        </authorList>
    </citation>
    <scope>NUCLEOTIDE SEQUENCE</scope>
    <source>
        <strain evidence="3">CHB12</strain>
    </source>
</reference>
<evidence type="ECO:0000313" key="4">
    <source>
        <dbReference type="Proteomes" id="UP000684084"/>
    </source>
</evidence>
<dbReference type="Proteomes" id="UP000684084">
    <property type="component" value="Unassembled WGS sequence"/>
</dbReference>
<feature type="region of interest" description="Disordered" evidence="1">
    <location>
        <begin position="1403"/>
        <end position="1422"/>
    </location>
</feature>
<evidence type="ECO:0000313" key="3">
    <source>
        <dbReference type="EMBL" id="CAB5324371.1"/>
    </source>
</evidence>
<evidence type="ECO:0000256" key="1">
    <source>
        <dbReference type="SAM" id="MobiDB-lite"/>
    </source>
</evidence>
<feature type="compositionally biased region" description="Polar residues" evidence="1">
    <location>
        <begin position="741"/>
        <end position="757"/>
    </location>
</feature>
<gene>
    <name evidence="3" type="ORF">CHRIB12_LOCUS2463</name>
</gene>
<feature type="compositionally biased region" description="Basic and acidic residues" evidence="1">
    <location>
        <begin position="1413"/>
        <end position="1422"/>
    </location>
</feature>
<evidence type="ECO:0000259" key="2">
    <source>
        <dbReference type="Pfam" id="PF03372"/>
    </source>
</evidence>
<feature type="region of interest" description="Disordered" evidence="1">
    <location>
        <begin position="652"/>
        <end position="820"/>
    </location>
</feature>
<dbReference type="VEuPathDB" id="FungiDB:RhiirFUN_026809"/>
<feature type="compositionally biased region" description="Polar residues" evidence="1">
    <location>
        <begin position="240"/>
        <end position="254"/>
    </location>
</feature>
<feature type="region of interest" description="Disordered" evidence="1">
    <location>
        <begin position="122"/>
        <end position="166"/>
    </location>
</feature>
<dbReference type="Pfam" id="PF03372">
    <property type="entry name" value="Exo_endo_phos"/>
    <property type="match status" value="1"/>
</dbReference>
<accession>A0A915YRV5</accession>
<feature type="compositionally biased region" description="Low complexity" evidence="1">
    <location>
        <begin position="729"/>
        <end position="740"/>
    </location>
</feature>
<protein>
    <recommendedName>
        <fullName evidence="2">Endonuclease/exonuclease/phosphatase domain-containing protein</fullName>
    </recommendedName>
</protein>
<comment type="caution">
    <text evidence="3">The sequence shown here is derived from an EMBL/GenBank/DDBJ whole genome shotgun (WGS) entry which is preliminary data.</text>
</comment>